<reference evidence="2 3" key="3">
    <citation type="submission" date="2015-03" db="EMBL/GenBank/DDBJ databases">
        <authorList>
            <consortium name="Pathogen Informatics"/>
            <person name="Murphy D."/>
        </authorList>
    </citation>
    <scope>NUCLEOTIDE SEQUENCE [LARGE SCALE GENOMIC DNA]</scope>
    <source>
        <strain evidence="3">type strain: CIP110230</strain>
        <strain evidence="2">Type strain: CIP110230</strain>
    </source>
</reference>
<accession>A0A0T9QHQ1</accession>
<keyword evidence="3" id="KW-1185">Reference proteome</keyword>
<dbReference type="EMBL" id="CQAZ01000029">
    <property type="protein sequence ID" value="CNI12104.1"/>
    <property type="molecule type" value="Genomic_DNA"/>
</dbReference>
<protein>
    <submittedName>
        <fullName evidence="1">Uncharacterized protein</fullName>
    </submittedName>
</protein>
<sequence length="77" mass="8429">MEIEAIFPKELECKLMSDASGNKFIGVIMGNLHTRIGTLMGHDTPPYALTPEMATDLIQDLIDGLNNIDGGNRSLRL</sequence>
<name>A0A0T9QHQ1_9GAMM</name>
<evidence type="ECO:0000313" key="1">
    <source>
        <dbReference type="EMBL" id="CNI12104.1"/>
    </source>
</evidence>
<dbReference type="Proteomes" id="UP000044625">
    <property type="component" value="Unassembled WGS sequence"/>
</dbReference>
<dbReference type="EMBL" id="CWJL01000038">
    <property type="protein sequence ID" value="CRY69213.1"/>
    <property type="molecule type" value="Genomic_DNA"/>
</dbReference>
<evidence type="ECO:0000313" key="4">
    <source>
        <dbReference type="Proteomes" id="UP000045840"/>
    </source>
</evidence>
<dbReference type="AlphaFoldDB" id="A0A0T9QHQ1"/>
<dbReference type="STRING" id="1288385.ERS137968_04359"/>
<reference evidence="4" key="1">
    <citation type="submission" date="2015-03" db="EMBL/GenBank/DDBJ databases">
        <authorList>
            <consortium name="Pathogen Informatics"/>
        </authorList>
    </citation>
    <scope>NUCLEOTIDE SEQUENCE [LARGE SCALE GENOMIC DNA]</scope>
    <source>
        <strain evidence="4">A125KOH2</strain>
    </source>
</reference>
<evidence type="ECO:0000313" key="2">
    <source>
        <dbReference type="EMBL" id="CRY69213.1"/>
    </source>
</evidence>
<dbReference type="RefSeq" id="WP_049614069.1">
    <property type="nucleotide sequence ID" value="NZ_CAWMMU010000038.1"/>
</dbReference>
<evidence type="ECO:0000313" key="3">
    <source>
        <dbReference type="Proteomes" id="UP000044625"/>
    </source>
</evidence>
<dbReference type="Proteomes" id="UP000045840">
    <property type="component" value="Unassembled WGS sequence"/>
</dbReference>
<proteinExistence type="predicted"/>
<organism evidence="1 4">
    <name type="scientific">Yersinia pekkanenii</name>
    <dbReference type="NCBI Taxonomy" id="1288385"/>
    <lineage>
        <taxon>Bacteria</taxon>
        <taxon>Pseudomonadati</taxon>
        <taxon>Pseudomonadota</taxon>
        <taxon>Gammaproteobacteria</taxon>
        <taxon>Enterobacterales</taxon>
        <taxon>Yersiniaceae</taxon>
        <taxon>Yersinia</taxon>
    </lineage>
</organism>
<reference evidence="1" key="2">
    <citation type="submission" date="2015-03" db="EMBL/GenBank/DDBJ databases">
        <authorList>
            <person name="Murphy D."/>
        </authorList>
    </citation>
    <scope>NUCLEOTIDE SEQUENCE [LARGE SCALE GENOMIC DNA]</scope>
    <source>
        <strain evidence="1">A125KOH2</strain>
    </source>
</reference>
<gene>
    <name evidence="1" type="ORF">ERS008529_03131</name>
    <name evidence="2" type="ORF">ERS137968_04359</name>
</gene>